<dbReference type="InterPro" id="IPR002035">
    <property type="entry name" value="VWF_A"/>
</dbReference>
<dbReference type="OrthoDB" id="272806at2"/>
<sequence>MLGSLLAHVIVLLGLLWLLATGLSTGTNSPPVVRSVGLAIAHRMPDHTRYVSEPVPHTGAATAPESASPAAPDPLADETARSDGGRQSAASSMKSLDIKSPVDFAAVLAEMNGGGTSTTGTSTSTASSDSLVQGRIRLADGRSPEELGDRELVPGVTRAGQGAGQTTTEVFGVSGSGSTFVYVFDRSDSMSAAGAAPLRAAKTELIRSLETLTERQQFQIIFYNDEPDVFHSEGDATGLVTGSPATIARAKDYVRRTVATGGTEHERALRLALRLAPDVIFFLTDAKIQTMSPAQLDDISRRAQGAGTTIHAIQFGTGPPPTRTFLEQLVRRGGGGYRYVDVTQLK</sequence>
<dbReference type="PROSITE" id="PS50234">
    <property type="entry name" value="VWFA"/>
    <property type="match status" value="1"/>
</dbReference>
<proteinExistence type="predicted"/>
<dbReference type="InterPro" id="IPR036465">
    <property type="entry name" value="vWFA_dom_sf"/>
</dbReference>
<reference evidence="3 4" key="1">
    <citation type="journal article" date="2020" name="Antonie Van Leeuwenhoek">
        <title>Rhodopirellula heiligendammensis sp. nov., Rhodopirellula pilleata sp. nov., and Rhodopirellula solitaria sp. nov. isolated from natural or artificial marine surfaces in Northern Germany and California, USA, and emended description of the genus Rhodopirellula.</title>
        <authorList>
            <person name="Kallscheuer N."/>
            <person name="Wiegand S."/>
            <person name="Jogler M."/>
            <person name="Boedeker C."/>
            <person name="Peeters S.H."/>
            <person name="Rast P."/>
            <person name="Heuer A."/>
            <person name="Jetten M.S.M."/>
            <person name="Rohde M."/>
            <person name="Jogler C."/>
        </authorList>
    </citation>
    <scope>NUCLEOTIDE SEQUENCE [LARGE SCALE GENOMIC DNA]</scope>
    <source>
        <strain evidence="3 4">Poly21</strain>
    </source>
</reference>
<dbReference type="AlphaFoldDB" id="A0A5C6BZ26"/>
<dbReference type="Pfam" id="PF13768">
    <property type="entry name" value="VWA_3"/>
    <property type="match status" value="1"/>
</dbReference>
<feature type="compositionally biased region" description="Low complexity" evidence="1">
    <location>
        <begin position="60"/>
        <end position="74"/>
    </location>
</feature>
<organism evidence="3 4">
    <name type="scientific">Allorhodopirellula heiligendammensis</name>
    <dbReference type="NCBI Taxonomy" id="2714739"/>
    <lineage>
        <taxon>Bacteria</taxon>
        <taxon>Pseudomonadati</taxon>
        <taxon>Planctomycetota</taxon>
        <taxon>Planctomycetia</taxon>
        <taxon>Pirellulales</taxon>
        <taxon>Pirellulaceae</taxon>
        <taxon>Allorhodopirellula</taxon>
    </lineage>
</organism>
<dbReference type="Gene3D" id="3.40.50.410">
    <property type="entry name" value="von Willebrand factor, type A domain"/>
    <property type="match status" value="1"/>
</dbReference>
<keyword evidence="4" id="KW-1185">Reference proteome</keyword>
<gene>
    <name evidence="3" type="ORF">Poly21_37410</name>
</gene>
<evidence type="ECO:0000313" key="3">
    <source>
        <dbReference type="EMBL" id="TWU16536.1"/>
    </source>
</evidence>
<dbReference type="SUPFAM" id="SSF53300">
    <property type="entry name" value="vWA-like"/>
    <property type="match status" value="1"/>
</dbReference>
<accession>A0A5C6BZ26</accession>
<dbReference type="EMBL" id="SJPU01000002">
    <property type="protein sequence ID" value="TWU16536.1"/>
    <property type="molecule type" value="Genomic_DNA"/>
</dbReference>
<dbReference type="Proteomes" id="UP000319908">
    <property type="component" value="Unassembled WGS sequence"/>
</dbReference>
<evidence type="ECO:0000313" key="4">
    <source>
        <dbReference type="Proteomes" id="UP000319908"/>
    </source>
</evidence>
<name>A0A5C6BZ26_9BACT</name>
<feature type="region of interest" description="Disordered" evidence="1">
    <location>
        <begin position="49"/>
        <end position="94"/>
    </location>
</feature>
<feature type="domain" description="VWFA" evidence="2">
    <location>
        <begin position="179"/>
        <end position="346"/>
    </location>
</feature>
<protein>
    <recommendedName>
        <fullName evidence="2">VWFA domain-containing protein</fullName>
    </recommendedName>
</protein>
<evidence type="ECO:0000259" key="2">
    <source>
        <dbReference type="PROSITE" id="PS50234"/>
    </source>
</evidence>
<comment type="caution">
    <text evidence="3">The sequence shown here is derived from an EMBL/GenBank/DDBJ whole genome shotgun (WGS) entry which is preliminary data.</text>
</comment>
<evidence type="ECO:0000256" key="1">
    <source>
        <dbReference type="SAM" id="MobiDB-lite"/>
    </source>
</evidence>